<dbReference type="InterPro" id="IPR011990">
    <property type="entry name" value="TPR-like_helical_dom_sf"/>
</dbReference>
<dbReference type="FunFam" id="1.25.40.10:FF:000158">
    <property type="entry name" value="pentatricopeptide repeat-containing protein At2g33680"/>
    <property type="match status" value="1"/>
</dbReference>
<dbReference type="OrthoDB" id="1731741at2759"/>
<dbReference type="GO" id="GO:0099402">
    <property type="term" value="P:plant organ development"/>
    <property type="evidence" value="ECO:0007669"/>
    <property type="project" value="UniProtKB-ARBA"/>
</dbReference>
<evidence type="ECO:0000256" key="1">
    <source>
        <dbReference type="ARBA" id="ARBA00022737"/>
    </source>
</evidence>
<gene>
    <name evidence="2" type="ORF">IFM89_024170</name>
</gene>
<dbReference type="AlphaFoldDB" id="A0A835H8A2"/>
<evidence type="ECO:0000313" key="2">
    <source>
        <dbReference type="EMBL" id="KAF9593552.1"/>
    </source>
</evidence>
<dbReference type="PANTHER" id="PTHR47926:SF493">
    <property type="entry name" value="PENTATRICOPEPTIDE REPEAT-CONTAINING PROTEIN"/>
    <property type="match status" value="1"/>
</dbReference>
<keyword evidence="3" id="KW-1185">Reference proteome</keyword>
<dbReference type="GO" id="GO:0009451">
    <property type="term" value="P:RNA modification"/>
    <property type="evidence" value="ECO:0007669"/>
    <property type="project" value="InterPro"/>
</dbReference>
<evidence type="ECO:0000313" key="3">
    <source>
        <dbReference type="Proteomes" id="UP000631114"/>
    </source>
</evidence>
<evidence type="ECO:0008006" key="4">
    <source>
        <dbReference type="Google" id="ProtNLM"/>
    </source>
</evidence>
<dbReference type="PANTHER" id="PTHR47926">
    <property type="entry name" value="PENTATRICOPEPTIDE REPEAT-CONTAINING PROTEIN"/>
    <property type="match status" value="1"/>
</dbReference>
<protein>
    <recommendedName>
        <fullName evidence="4">Pentatricopeptide repeat-containing protein</fullName>
    </recommendedName>
</protein>
<comment type="caution">
    <text evidence="2">The sequence shown here is derived from an EMBL/GenBank/DDBJ whole genome shotgun (WGS) entry which is preliminary data.</text>
</comment>
<dbReference type="InterPro" id="IPR046960">
    <property type="entry name" value="PPR_At4g14850-like_plant"/>
</dbReference>
<dbReference type="EMBL" id="JADFTS010000008">
    <property type="protein sequence ID" value="KAF9593552.1"/>
    <property type="molecule type" value="Genomic_DNA"/>
</dbReference>
<accession>A0A835H8A2</accession>
<dbReference type="Gene3D" id="1.25.40.10">
    <property type="entry name" value="Tetratricopeptide repeat domain"/>
    <property type="match status" value="3"/>
</dbReference>
<organism evidence="2 3">
    <name type="scientific">Coptis chinensis</name>
    <dbReference type="NCBI Taxonomy" id="261450"/>
    <lineage>
        <taxon>Eukaryota</taxon>
        <taxon>Viridiplantae</taxon>
        <taxon>Streptophyta</taxon>
        <taxon>Embryophyta</taxon>
        <taxon>Tracheophyta</taxon>
        <taxon>Spermatophyta</taxon>
        <taxon>Magnoliopsida</taxon>
        <taxon>Ranunculales</taxon>
        <taxon>Ranunculaceae</taxon>
        <taxon>Coptidoideae</taxon>
        <taxon>Coptis</taxon>
    </lineage>
</organism>
<keyword evidence="1" id="KW-0677">Repeat</keyword>
<dbReference type="GO" id="GO:0003723">
    <property type="term" value="F:RNA binding"/>
    <property type="evidence" value="ECO:0007669"/>
    <property type="project" value="InterPro"/>
</dbReference>
<name>A0A835H8A2_9MAGN</name>
<sequence>MSMVFHDSPKVKGEYKPDNFTSPLAFKACNDLSMTKTGERFVHELVKRNGIGDCVAVWNSLVDTYAFKCGNEAQSVFNEIVERDIVSWMAMGWVTRCELELDVLVETSLIDLYAKNNWYGMHGHGEVAISFFDQMVQAGSKPNEVTFTSVSHACSHAGLIEEGLRFLKGAVVDYQGTPHTDYYTCIIDLVVRAGRMKEAYELIKAMPLEPNHAVWGALLLLGACVIHQDVELGVVAAKWLFKLEPDNTYIPLRWGFYVPGGGILEKSKMVSLYNTLIDGLAQHGLGEAPMRAFEELEAADLRSDEITFVCVLCAFVIMEVYLKKARRYFILCFDIDRIKPGVEH</sequence>
<reference evidence="2 3" key="1">
    <citation type="submission" date="2020-10" db="EMBL/GenBank/DDBJ databases">
        <title>The Coptis chinensis genome and diversification of protoberbering-type alkaloids.</title>
        <authorList>
            <person name="Wang B."/>
            <person name="Shu S."/>
            <person name="Song C."/>
            <person name="Liu Y."/>
        </authorList>
    </citation>
    <scope>NUCLEOTIDE SEQUENCE [LARGE SCALE GENOMIC DNA]</scope>
    <source>
        <strain evidence="2">HL-2020</strain>
        <tissue evidence="2">Leaf</tissue>
    </source>
</reference>
<dbReference type="InterPro" id="IPR002885">
    <property type="entry name" value="PPR_rpt"/>
</dbReference>
<dbReference type="Pfam" id="PF01535">
    <property type="entry name" value="PPR"/>
    <property type="match status" value="4"/>
</dbReference>
<dbReference type="Proteomes" id="UP000631114">
    <property type="component" value="Unassembled WGS sequence"/>
</dbReference>
<proteinExistence type="predicted"/>